<feature type="binding site" evidence="7">
    <location>
        <position position="132"/>
    </location>
    <ligand>
        <name>Cu cation</name>
        <dbReference type="ChEBI" id="CHEBI:23378"/>
    </ligand>
</feature>
<evidence type="ECO:0000256" key="6">
    <source>
        <dbReference type="ARBA" id="ARBA00023008"/>
    </source>
</evidence>
<dbReference type="InterPro" id="IPR035668">
    <property type="entry name" value="Amicyanin"/>
</dbReference>
<dbReference type="PANTHER" id="PTHR36507">
    <property type="entry name" value="BLL1555 PROTEIN"/>
    <property type="match status" value="1"/>
</dbReference>
<evidence type="ECO:0000313" key="10">
    <source>
        <dbReference type="EMBL" id="KJK42611.1"/>
    </source>
</evidence>
<keyword evidence="3 7" id="KW-0479">Metal-binding</keyword>
<feature type="binding site" evidence="7">
    <location>
        <position position="93"/>
    </location>
    <ligand>
        <name>Cu cation</name>
        <dbReference type="ChEBI" id="CHEBI:23378"/>
    </ligand>
</feature>
<dbReference type="Pfam" id="PF00127">
    <property type="entry name" value="Copper-bind"/>
    <property type="match status" value="1"/>
</dbReference>
<organism evidence="10 11">
    <name type="scientific">Lentzea aerocolonigenes</name>
    <name type="common">Lechevalieria aerocolonigenes</name>
    <name type="synonym">Saccharothrix aerocolonigenes</name>
    <dbReference type="NCBI Taxonomy" id="68170"/>
    <lineage>
        <taxon>Bacteria</taxon>
        <taxon>Bacillati</taxon>
        <taxon>Actinomycetota</taxon>
        <taxon>Actinomycetes</taxon>
        <taxon>Pseudonocardiales</taxon>
        <taxon>Pseudonocardiaceae</taxon>
        <taxon>Lentzea</taxon>
    </lineage>
</organism>
<reference evidence="10 11" key="1">
    <citation type="submission" date="2015-02" db="EMBL/GenBank/DDBJ databases">
        <authorList>
            <person name="Ju K.-S."/>
            <person name="Doroghazi J.R."/>
            <person name="Metcalf W."/>
        </authorList>
    </citation>
    <scope>NUCLEOTIDE SEQUENCE [LARGE SCALE GENOMIC DNA]</scope>
    <source>
        <strain evidence="10 11">NRRL B-16140</strain>
    </source>
</reference>
<name>A0A0F0GJA7_LENAE</name>
<feature type="region of interest" description="Disordered" evidence="8">
    <location>
        <begin position="141"/>
        <end position="185"/>
    </location>
</feature>
<keyword evidence="11" id="KW-1185">Reference proteome</keyword>
<evidence type="ECO:0000313" key="11">
    <source>
        <dbReference type="Proteomes" id="UP000033393"/>
    </source>
</evidence>
<dbReference type="InterPro" id="IPR052721">
    <property type="entry name" value="ET_Amicyanin"/>
</dbReference>
<keyword evidence="4" id="KW-0574">Periplasm</keyword>
<dbReference type="Proteomes" id="UP000033393">
    <property type="component" value="Unassembled WGS sequence"/>
</dbReference>
<feature type="domain" description="Blue (type 1) copper" evidence="9">
    <location>
        <begin position="60"/>
        <end position="142"/>
    </location>
</feature>
<dbReference type="Gene3D" id="2.60.40.420">
    <property type="entry name" value="Cupredoxins - blue copper proteins"/>
    <property type="match status" value="1"/>
</dbReference>
<accession>A0A0F0GJA7</accession>
<gene>
    <name evidence="10" type="ORF">UK23_36450</name>
</gene>
<evidence type="ECO:0000256" key="5">
    <source>
        <dbReference type="ARBA" id="ARBA00022982"/>
    </source>
</evidence>
<dbReference type="EMBL" id="JYJG01000340">
    <property type="protein sequence ID" value="KJK42611.1"/>
    <property type="molecule type" value="Genomic_DNA"/>
</dbReference>
<keyword evidence="5" id="KW-0249">Electron transport</keyword>
<dbReference type="PANTHER" id="PTHR36507:SF1">
    <property type="entry name" value="BLL1555 PROTEIN"/>
    <property type="match status" value="1"/>
</dbReference>
<evidence type="ECO:0000256" key="3">
    <source>
        <dbReference type="ARBA" id="ARBA00022723"/>
    </source>
</evidence>
<evidence type="ECO:0000256" key="1">
    <source>
        <dbReference type="ARBA" id="ARBA00004418"/>
    </source>
</evidence>
<comment type="cofactor">
    <cofactor evidence="7">
        <name>Cu cation</name>
        <dbReference type="ChEBI" id="CHEBI:23378"/>
    </cofactor>
    <text evidence="7">Binds 1 copper ion per subunit.</text>
</comment>
<dbReference type="SUPFAM" id="SSF49503">
    <property type="entry name" value="Cupredoxins"/>
    <property type="match status" value="1"/>
</dbReference>
<keyword evidence="6 7" id="KW-0186">Copper</keyword>
<dbReference type="InterPro" id="IPR002386">
    <property type="entry name" value="Amicyanin/Pseudoazurin"/>
</dbReference>
<dbReference type="CDD" id="cd13921">
    <property type="entry name" value="Amicyanin"/>
    <property type="match status" value="1"/>
</dbReference>
<sequence length="299" mass="31462">MPVERKSAVDKGNRFAVLVAALGIAGTALCLSLVSPGQAAPVGVDLAAQQGEAAPAAQQSTAVEIMGYSFQPATLTINAGDTVVWTNHDTAPHNVVGTNGPEKFTSPTLQQGQTYSYTFTKPGTYSYYCSIHPDMKASVTVNGSTPPTTTTTTAPPTTTPPTTTTTPPTGHPTTHPTPTTQPTPGTPTCVTKEALAPFIAHVKAAHLETSPLQQAQDALAFDNYIKAHTVLIEQMLDPALKSSLPADVLAPFIAHVKAAHLETSPLQQVQDALNFDNYLKAHTVLIEQMLDPAFNQAIC</sequence>
<dbReference type="PRINTS" id="PR00155">
    <property type="entry name" value="AMICYANIN"/>
</dbReference>
<dbReference type="AlphaFoldDB" id="A0A0F0GJA7"/>
<comment type="caution">
    <text evidence="10">The sequence shown here is derived from an EMBL/GenBank/DDBJ whole genome shotgun (WGS) entry which is preliminary data.</text>
</comment>
<dbReference type="GO" id="GO:0042597">
    <property type="term" value="C:periplasmic space"/>
    <property type="evidence" value="ECO:0007669"/>
    <property type="project" value="UniProtKB-SubCell"/>
</dbReference>
<evidence type="ECO:0000256" key="4">
    <source>
        <dbReference type="ARBA" id="ARBA00022764"/>
    </source>
</evidence>
<evidence type="ECO:0000256" key="7">
    <source>
        <dbReference type="PIRSR" id="PIRSR602386-1"/>
    </source>
</evidence>
<keyword evidence="2" id="KW-0813">Transport</keyword>
<evidence type="ECO:0000256" key="2">
    <source>
        <dbReference type="ARBA" id="ARBA00022448"/>
    </source>
</evidence>
<dbReference type="InterPro" id="IPR000923">
    <property type="entry name" value="BlueCu_1"/>
</dbReference>
<feature type="binding site" evidence="7">
    <location>
        <position position="129"/>
    </location>
    <ligand>
        <name>Cu cation</name>
        <dbReference type="ChEBI" id="CHEBI:23378"/>
    </ligand>
</feature>
<feature type="compositionally biased region" description="Low complexity" evidence="8">
    <location>
        <begin position="145"/>
        <end position="178"/>
    </location>
</feature>
<evidence type="ECO:0000256" key="8">
    <source>
        <dbReference type="SAM" id="MobiDB-lite"/>
    </source>
</evidence>
<proteinExistence type="predicted"/>
<dbReference type="GO" id="GO:0005507">
    <property type="term" value="F:copper ion binding"/>
    <property type="evidence" value="ECO:0007669"/>
    <property type="project" value="InterPro"/>
</dbReference>
<dbReference type="InterPro" id="IPR008972">
    <property type="entry name" value="Cupredoxin"/>
</dbReference>
<comment type="subcellular location">
    <subcellularLocation>
        <location evidence="1">Periplasm</location>
    </subcellularLocation>
</comment>
<dbReference type="GO" id="GO:0009055">
    <property type="term" value="F:electron transfer activity"/>
    <property type="evidence" value="ECO:0007669"/>
    <property type="project" value="InterPro"/>
</dbReference>
<evidence type="ECO:0000259" key="9">
    <source>
        <dbReference type="Pfam" id="PF00127"/>
    </source>
</evidence>
<dbReference type="PATRIC" id="fig|68170.10.peg.9443"/>
<protein>
    <recommendedName>
        <fullName evidence="9">Blue (type 1) copper domain-containing protein</fullName>
    </recommendedName>
</protein>